<dbReference type="Gene3D" id="3.90.1170.50">
    <property type="entry name" value="Aldehyde oxidase/xanthine dehydrogenase, a/b hammerhead"/>
    <property type="match status" value="1"/>
</dbReference>
<sequence length="665" mass="73223">MKSEEKFVRGMGQFIDDIKFPDMLYMSVVRSDYARARLLSVKGGINAKTFNRPLAAVGEGAMSGFERAQHMVFASDFVNYLGEPIAAVYSDDPYKSEDLISSVEVDYDPLKPVIDPEKALTSEPIHSGFKNNIISEKWVGKDFKNDSPIVLEDSFRNNRIVTNPIEPRGLIANYDGKRLTIWIGTQSVFSIKEGICAAMDISPENVHIIQADTGGAFGSKGGLYPEYVMASYIAMKEKRPVKWIETRREHLMASHPGRGAIAKMKLFADRTGRVTGLRGEILVDSGAYAGGTGEFSSRFIAYQITGQYHIENAYFRSLSVFTNKVPQGPYRGAGRPEAAFFTERMMDMLADELKMDPFELRLINATERPFVSPTGLKIGASKPFMIKARKELGYVPFEATKDTGVAMFVLVPASQPGESARIRSESGKIKVWLGGNVHGQGHEAFVKKIINEELGVKEDLVDLELGDTDAMETGVGSWGSRSAMMGGSAVTVAARKIRDQVTRKFGSYSVLNLLSGEFDVYEFFSYKDSYNSFGSNLARVSLDSYGRIKVLEDRSYYDVGRILNRPMVRGQIVGGNLQGIGQSLSENIEFDDEGQLMTSSISEAGLLTSEITTKYTVKFDETPSDLPSGAKGLGEAPTIGTPAAIARAVEVYAKKRIRETPIKLI</sequence>
<feature type="domain" description="Aldehyde oxidase/xanthine dehydrogenase a/b hammerhead" evidence="3">
    <location>
        <begin position="9"/>
        <end position="111"/>
    </location>
</feature>
<evidence type="ECO:0000313" key="5">
    <source>
        <dbReference type="Proteomes" id="UP001451606"/>
    </source>
</evidence>
<dbReference type="SUPFAM" id="SSF56003">
    <property type="entry name" value="Molybdenum cofactor-binding domain"/>
    <property type="match status" value="1"/>
</dbReference>
<dbReference type="Gene3D" id="3.30.365.10">
    <property type="entry name" value="Aldehyde oxidase/xanthine dehydrogenase, molybdopterin binding domain"/>
    <property type="match status" value="5"/>
</dbReference>
<keyword evidence="5" id="KW-1185">Reference proteome</keyword>
<evidence type="ECO:0000256" key="2">
    <source>
        <dbReference type="ARBA" id="ARBA00023002"/>
    </source>
</evidence>
<protein>
    <submittedName>
        <fullName evidence="4">Xanthine dehydrogenase family protein molybdopterin-binding subunit</fullName>
    </submittedName>
</protein>
<dbReference type="AlphaFoldDB" id="A0AAX4NGF7"/>
<dbReference type="KEGG" id="omr:OXIME_001128"/>
<dbReference type="InterPro" id="IPR036856">
    <property type="entry name" value="Ald_Oxase/Xan_DH_a/b_sf"/>
</dbReference>
<evidence type="ECO:0000259" key="3">
    <source>
        <dbReference type="SMART" id="SM01008"/>
    </source>
</evidence>
<organism evidence="4 5">
    <name type="scientific">Oxyplasma meridianum</name>
    <dbReference type="NCBI Taxonomy" id="3073602"/>
    <lineage>
        <taxon>Archaea</taxon>
        <taxon>Methanobacteriati</taxon>
        <taxon>Thermoplasmatota</taxon>
        <taxon>Thermoplasmata</taxon>
        <taxon>Thermoplasmatales</taxon>
        <taxon>Thermoplasmataceae</taxon>
        <taxon>Oxyplasma</taxon>
    </lineage>
</organism>
<dbReference type="GeneID" id="95967865"/>
<accession>A0AAX4NGF7</accession>
<dbReference type="PANTHER" id="PTHR11908:SF132">
    <property type="entry name" value="ALDEHYDE OXIDASE 1-RELATED"/>
    <property type="match status" value="1"/>
</dbReference>
<dbReference type="InterPro" id="IPR000674">
    <property type="entry name" value="Ald_Oxase/Xan_DH_a/b"/>
</dbReference>
<dbReference type="Pfam" id="PF20256">
    <property type="entry name" value="MoCoBD_2"/>
    <property type="match status" value="1"/>
</dbReference>
<dbReference type="GO" id="GO:0005506">
    <property type="term" value="F:iron ion binding"/>
    <property type="evidence" value="ECO:0007669"/>
    <property type="project" value="InterPro"/>
</dbReference>
<keyword evidence="1" id="KW-0500">Molybdenum</keyword>
<name>A0AAX4NGF7_9ARCH</name>
<dbReference type="Proteomes" id="UP001451606">
    <property type="component" value="Chromosome"/>
</dbReference>
<evidence type="ECO:0000313" key="4">
    <source>
        <dbReference type="EMBL" id="WYY00551.1"/>
    </source>
</evidence>
<dbReference type="Pfam" id="PF02738">
    <property type="entry name" value="MoCoBD_1"/>
    <property type="match status" value="1"/>
</dbReference>
<dbReference type="Pfam" id="PF01315">
    <property type="entry name" value="Ald_Xan_dh_C"/>
    <property type="match status" value="1"/>
</dbReference>
<evidence type="ECO:0000256" key="1">
    <source>
        <dbReference type="ARBA" id="ARBA00022505"/>
    </source>
</evidence>
<dbReference type="InterPro" id="IPR046867">
    <property type="entry name" value="AldOxase/xan_DH_MoCoBD2"/>
</dbReference>
<dbReference type="InterPro" id="IPR037165">
    <property type="entry name" value="AldOxase/xan_DH_Mopterin-bd_sf"/>
</dbReference>
<dbReference type="InterPro" id="IPR016208">
    <property type="entry name" value="Ald_Oxase/xanthine_DH-like"/>
</dbReference>
<dbReference type="SUPFAM" id="SSF54665">
    <property type="entry name" value="CO dehydrogenase molybdoprotein N-domain-like"/>
    <property type="match status" value="1"/>
</dbReference>
<dbReference type="PANTHER" id="PTHR11908">
    <property type="entry name" value="XANTHINE DEHYDROGENASE"/>
    <property type="match status" value="1"/>
</dbReference>
<dbReference type="GO" id="GO:0016491">
    <property type="term" value="F:oxidoreductase activity"/>
    <property type="evidence" value="ECO:0007669"/>
    <property type="project" value="UniProtKB-KW"/>
</dbReference>
<gene>
    <name evidence="4" type="ORF">OXIME_001128</name>
</gene>
<dbReference type="RefSeq" id="WP_393970886.1">
    <property type="nucleotide sequence ID" value="NZ_CP133772.1"/>
</dbReference>
<proteinExistence type="predicted"/>
<dbReference type="SMART" id="SM01008">
    <property type="entry name" value="Ald_Xan_dh_C"/>
    <property type="match status" value="1"/>
</dbReference>
<dbReference type="EMBL" id="CP133772">
    <property type="protein sequence ID" value="WYY00551.1"/>
    <property type="molecule type" value="Genomic_DNA"/>
</dbReference>
<dbReference type="InterPro" id="IPR008274">
    <property type="entry name" value="AldOxase/xan_DH_MoCoBD1"/>
</dbReference>
<reference evidence="4 5" key="1">
    <citation type="submission" date="2023-09" db="EMBL/GenBank/DDBJ databases">
        <authorList>
            <person name="Golyshina O.V."/>
            <person name="Lunev E.A."/>
            <person name="Bargiela R."/>
            <person name="Gaines M.C."/>
            <person name="Daum B."/>
            <person name="Bale N.J."/>
            <person name="Koenen M."/>
            <person name="Sinninghe Damst J.S."/>
            <person name="Yakimov M."/>
            <person name="Golyshin P.N."/>
        </authorList>
    </citation>
    <scope>NUCLEOTIDE SEQUENCE [LARGE SCALE GENOMIC DNA]</scope>
    <source>
        <strain evidence="4 5">M1</strain>
    </source>
</reference>
<keyword evidence="2" id="KW-0560">Oxidoreductase</keyword>